<comment type="caution">
    <text evidence="1">The sequence shown here is derived from an EMBL/GenBank/DDBJ whole genome shotgun (WGS) entry which is preliminary data.</text>
</comment>
<accession>A0AAE3CKL1</accession>
<name>A0AAE3CKL1_9PROT</name>
<protein>
    <recommendedName>
        <fullName evidence="3">Methionyl-tRNA formyltransferase</fullName>
    </recommendedName>
</protein>
<gene>
    <name evidence="1" type="ORF">HFQ13_11775</name>
</gene>
<organism evidence="1 2">
    <name type="scientific">Igneacidithiobacillus copahuensis</name>
    <dbReference type="NCBI Taxonomy" id="2724909"/>
    <lineage>
        <taxon>Bacteria</taxon>
        <taxon>Pseudomonadati</taxon>
        <taxon>Pseudomonadota</taxon>
        <taxon>Acidithiobacillia</taxon>
        <taxon>Acidithiobacillales</taxon>
        <taxon>Acidithiobacillaceae</taxon>
        <taxon>Igneacidithiobacillus</taxon>
    </lineage>
</organism>
<evidence type="ECO:0000313" key="2">
    <source>
        <dbReference type="Proteomes" id="UP001197378"/>
    </source>
</evidence>
<dbReference type="EMBL" id="JAAXYO010000165">
    <property type="protein sequence ID" value="MBU2788869.1"/>
    <property type="molecule type" value="Genomic_DNA"/>
</dbReference>
<keyword evidence="2" id="KW-1185">Reference proteome</keyword>
<sequence length="76" mass="8610">MATVTKITHQALERESAHSEVECTYDVITDKEGHRFLQLDTYGSKGRQLKGKKSQSIRLSQAAIDEIKAIIKEHKL</sequence>
<proteinExistence type="predicted"/>
<evidence type="ECO:0000313" key="1">
    <source>
        <dbReference type="EMBL" id="MBU2788869.1"/>
    </source>
</evidence>
<dbReference type="Proteomes" id="UP001197378">
    <property type="component" value="Unassembled WGS sequence"/>
</dbReference>
<evidence type="ECO:0008006" key="3">
    <source>
        <dbReference type="Google" id="ProtNLM"/>
    </source>
</evidence>
<reference evidence="1" key="1">
    <citation type="journal article" date="2021" name="ISME J.">
        <title>Genomic evolution of the class Acidithiobacillia: deep-branching Proteobacteria living in extreme acidic conditions.</title>
        <authorList>
            <person name="Moya-Beltran A."/>
            <person name="Beard S."/>
            <person name="Rojas-Villalobos C."/>
            <person name="Issotta F."/>
            <person name="Gallardo Y."/>
            <person name="Ulloa R."/>
            <person name="Giaveno A."/>
            <person name="Degli Esposti M."/>
            <person name="Johnson D.B."/>
            <person name="Quatrini R."/>
        </authorList>
    </citation>
    <scope>NUCLEOTIDE SEQUENCE</scope>
    <source>
        <strain evidence="1">VAN18-1</strain>
    </source>
</reference>
<dbReference type="RefSeq" id="WP_215870943.1">
    <property type="nucleotide sequence ID" value="NZ_JAAXYO010000165.1"/>
</dbReference>
<dbReference type="AlphaFoldDB" id="A0AAE3CKL1"/>